<proteinExistence type="predicted"/>
<sequence>MWSLWYEGAWNMRNTKALCQTAVVAALYVALTTLNPLSWGVVQFRVANMLCALPFKDKRYAPAVLLGIAIANATSPFGPVDVLFGLLAEGTAYALVVWGPWKRLGILWKAVILSLSVALFIGVELSMMVGAPFWLTSTGLFVGTFLAVELGNLMISKTALAKVV</sequence>
<dbReference type="PANTHER" id="PTHR40044">
    <property type="entry name" value="INTEGRAL MEMBRANE PROTEIN-RELATED"/>
    <property type="match status" value="1"/>
</dbReference>
<feature type="transmembrane region" description="Helical" evidence="1">
    <location>
        <begin position="20"/>
        <end position="39"/>
    </location>
</feature>
<dbReference type="AlphaFoldDB" id="A0A329UER5"/>
<accession>A0A329UER5</accession>
<organism evidence="2 3">
    <name type="scientific">Faecalibacterium prausnitzii</name>
    <dbReference type="NCBI Taxonomy" id="853"/>
    <lineage>
        <taxon>Bacteria</taxon>
        <taxon>Bacillati</taxon>
        <taxon>Bacillota</taxon>
        <taxon>Clostridia</taxon>
        <taxon>Eubacteriales</taxon>
        <taxon>Oscillospiraceae</taxon>
        <taxon>Faecalibacterium</taxon>
    </lineage>
</organism>
<dbReference type="EMBL" id="PRLD01000001">
    <property type="protein sequence ID" value="RAW60731.1"/>
    <property type="molecule type" value="Genomic_DNA"/>
</dbReference>
<name>A0A329UER5_9FIRM</name>
<evidence type="ECO:0000256" key="1">
    <source>
        <dbReference type="SAM" id="Phobius"/>
    </source>
</evidence>
<keyword evidence="1" id="KW-0472">Membrane</keyword>
<dbReference type="PIRSF" id="PIRSF031501">
    <property type="entry name" value="QueT"/>
    <property type="match status" value="1"/>
</dbReference>
<evidence type="ECO:0000313" key="2">
    <source>
        <dbReference type="EMBL" id="RAW60731.1"/>
    </source>
</evidence>
<evidence type="ECO:0000313" key="3">
    <source>
        <dbReference type="Proteomes" id="UP000251281"/>
    </source>
</evidence>
<reference evidence="2 3" key="1">
    <citation type="submission" date="2018-02" db="EMBL/GenBank/DDBJ databases">
        <title>Complete genome sequencing of Faecalibacterium prausnitzii strains isolated from the human gut.</title>
        <authorList>
            <person name="Fitzgerald B.C."/>
            <person name="Shkoporov A.N."/>
            <person name="Ross P.R."/>
            <person name="Hill C."/>
        </authorList>
    </citation>
    <scope>NUCLEOTIDE SEQUENCE [LARGE SCALE GENOMIC DNA]</scope>
    <source>
        <strain evidence="2 3">APC923/51-1</strain>
    </source>
</reference>
<protein>
    <recommendedName>
        <fullName evidence="4">QueT transporter family protein</fullName>
    </recommendedName>
</protein>
<keyword evidence="1" id="KW-0812">Transmembrane</keyword>
<comment type="caution">
    <text evidence="2">The sequence shown here is derived from an EMBL/GenBank/DDBJ whole genome shotgun (WGS) entry which is preliminary data.</text>
</comment>
<gene>
    <name evidence="2" type="ORF">C4N24_01095</name>
</gene>
<evidence type="ECO:0008006" key="4">
    <source>
        <dbReference type="Google" id="ProtNLM"/>
    </source>
</evidence>
<dbReference type="Proteomes" id="UP000251281">
    <property type="component" value="Unassembled WGS sequence"/>
</dbReference>
<dbReference type="Pfam" id="PF06177">
    <property type="entry name" value="QueT"/>
    <property type="match status" value="1"/>
</dbReference>
<keyword evidence="1" id="KW-1133">Transmembrane helix</keyword>
<feature type="transmembrane region" description="Helical" evidence="1">
    <location>
        <begin position="106"/>
        <end position="127"/>
    </location>
</feature>
<feature type="transmembrane region" description="Helical" evidence="1">
    <location>
        <begin position="60"/>
        <end position="77"/>
    </location>
</feature>
<dbReference type="PANTHER" id="PTHR40044:SF1">
    <property type="entry name" value="INTEGRAL MEMBRANE PROTEIN"/>
    <property type="match status" value="1"/>
</dbReference>
<feature type="transmembrane region" description="Helical" evidence="1">
    <location>
        <begin position="133"/>
        <end position="155"/>
    </location>
</feature>
<dbReference type="InterPro" id="IPR010387">
    <property type="entry name" value="QueT"/>
</dbReference>